<organism evidence="7 8">
    <name type="scientific">Bemisia tabaci</name>
    <name type="common">Sweetpotato whitefly</name>
    <name type="synonym">Aleurodes tabaci</name>
    <dbReference type="NCBI Taxonomy" id="7038"/>
    <lineage>
        <taxon>Eukaryota</taxon>
        <taxon>Metazoa</taxon>
        <taxon>Ecdysozoa</taxon>
        <taxon>Arthropoda</taxon>
        <taxon>Hexapoda</taxon>
        <taxon>Insecta</taxon>
        <taxon>Pterygota</taxon>
        <taxon>Neoptera</taxon>
        <taxon>Paraneoptera</taxon>
        <taxon>Hemiptera</taxon>
        <taxon>Sternorrhyncha</taxon>
        <taxon>Aleyrodoidea</taxon>
        <taxon>Aleyrodidae</taxon>
        <taxon>Aleyrodinae</taxon>
        <taxon>Bemisia</taxon>
    </lineage>
</organism>
<keyword evidence="4 6" id="KW-1133">Transmembrane helix</keyword>
<dbReference type="PANTHER" id="PTHR13674">
    <property type="entry name" value="GROWTH AND TRANSFORMATION-DEPENDENT PROTEIN"/>
    <property type="match status" value="1"/>
</dbReference>
<evidence type="ECO:0000256" key="6">
    <source>
        <dbReference type="SAM" id="Phobius"/>
    </source>
</evidence>
<dbReference type="PANTHER" id="PTHR13674:SF5">
    <property type="entry name" value="UPF0389 PROTEIN CG9231"/>
    <property type="match status" value="1"/>
</dbReference>
<evidence type="ECO:0000256" key="5">
    <source>
        <dbReference type="ARBA" id="ARBA00023136"/>
    </source>
</evidence>
<comment type="subcellular location">
    <subcellularLocation>
        <location evidence="1">Membrane</location>
        <topology evidence="1">Single-pass membrane protein</topology>
    </subcellularLocation>
</comment>
<dbReference type="AlphaFoldDB" id="A0A9N9ZZE0"/>
<name>A0A9N9ZZE0_BEMTA</name>
<dbReference type="KEGG" id="btab:109038458"/>
<keyword evidence="8" id="KW-1185">Reference proteome</keyword>
<evidence type="ECO:0000256" key="4">
    <source>
        <dbReference type="ARBA" id="ARBA00022989"/>
    </source>
</evidence>
<feature type="transmembrane region" description="Helical" evidence="6">
    <location>
        <begin position="90"/>
        <end position="108"/>
    </location>
</feature>
<keyword evidence="5 6" id="KW-0472">Membrane</keyword>
<evidence type="ECO:0000256" key="2">
    <source>
        <dbReference type="ARBA" id="ARBA00007363"/>
    </source>
</evidence>
<sequence>MAQNMKNVSKLPIFSQIRRSISSTAAKCKELNALNAQAATEEIGHHTVVVTNFQKRLLVLAKKYSNISEVPERVSLDKVHRAQDLFRIRMATYSLGFVTIGALIMIISGKNAALRGDSVEHRSEEWHQDWEKKHAAEIAAKKAH</sequence>
<dbReference type="GO" id="GO:0016020">
    <property type="term" value="C:membrane"/>
    <property type="evidence" value="ECO:0007669"/>
    <property type="project" value="UniProtKB-SubCell"/>
</dbReference>
<dbReference type="Proteomes" id="UP001152759">
    <property type="component" value="Chromosome 1"/>
</dbReference>
<dbReference type="Pfam" id="PF06388">
    <property type="entry name" value="DUF1075"/>
    <property type="match status" value="1"/>
</dbReference>
<reference evidence="7" key="1">
    <citation type="submission" date="2021-12" db="EMBL/GenBank/DDBJ databases">
        <authorList>
            <person name="King R."/>
        </authorList>
    </citation>
    <scope>NUCLEOTIDE SEQUENCE</scope>
</reference>
<evidence type="ECO:0000313" key="7">
    <source>
        <dbReference type="EMBL" id="CAH0380808.1"/>
    </source>
</evidence>
<dbReference type="InterPro" id="IPR009432">
    <property type="entry name" value="DUF1075"/>
</dbReference>
<evidence type="ECO:0000256" key="1">
    <source>
        <dbReference type="ARBA" id="ARBA00004167"/>
    </source>
</evidence>
<accession>A0A9N9ZZE0</accession>
<keyword evidence="3 6" id="KW-0812">Transmembrane</keyword>
<protein>
    <submittedName>
        <fullName evidence="7">Uncharacterized protein</fullName>
    </submittedName>
</protein>
<dbReference type="EMBL" id="OU963862">
    <property type="protein sequence ID" value="CAH0380808.1"/>
    <property type="molecule type" value="Genomic_DNA"/>
</dbReference>
<evidence type="ECO:0000313" key="8">
    <source>
        <dbReference type="Proteomes" id="UP001152759"/>
    </source>
</evidence>
<proteinExistence type="inferred from homology"/>
<gene>
    <name evidence="7" type="ORF">BEMITA_LOCUS522</name>
</gene>
<evidence type="ECO:0000256" key="3">
    <source>
        <dbReference type="ARBA" id="ARBA00022692"/>
    </source>
</evidence>
<comment type="similarity">
    <text evidence="2">Belongs to the UPF0389 family.</text>
</comment>